<sequence>MSAVTTGRSAHRRGRREWAQIFGAGFTLWLACLVVTLLTANANLVPTLILLGSFLIPVTFVAWSFERWRDEHLTAELIVKAFVVGGLLGVLAAAVLETYLLEPSPWLFLGVGLIEEAAKLGALIFVTRHLARRHGRDGFVLGAAVGFGFAAFESAGYAFNALLTVKGLSLTALVETELLRSVLAPFGHGLWTAILGGVLFREARAGRFHFNRVVLLMYLWVSVLHALWDYTHSIALALTFLLTGTPWQYRLLSMGYPPSPTSEQVHVFTVLSVGFLALVALLGIATLWATWRRTRPEKAHSASLP</sequence>
<keyword evidence="1" id="KW-0812">Transmembrane</keyword>
<proteinExistence type="predicted"/>
<dbReference type="GO" id="GO:0008237">
    <property type="term" value="F:metallopeptidase activity"/>
    <property type="evidence" value="ECO:0007669"/>
    <property type="project" value="UniProtKB-KW"/>
</dbReference>
<dbReference type="EMBL" id="SJJZ01000002">
    <property type="protein sequence ID" value="TCC08419.1"/>
    <property type="molecule type" value="Genomic_DNA"/>
</dbReference>
<feature type="transmembrane region" description="Helical" evidence="1">
    <location>
        <begin position="179"/>
        <end position="201"/>
    </location>
</feature>
<keyword evidence="3" id="KW-1185">Reference proteome</keyword>
<gene>
    <name evidence="2" type="ORF">E0H45_21280</name>
</gene>
<feature type="transmembrane region" description="Helical" evidence="1">
    <location>
        <begin position="106"/>
        <end position="126"/>
    </location>
</feature>
<evidence type="ECO:0000256" key="1">
    <source>
        <dbReference type="SAM" id="Phobius"/>
    </source>
</evidence>
<feature type="transmembrane region" description="Helical" evidence="1">
    <location>
        <begin position="265"/>
        <end position="291"/>
    </location>
</feature>
<keyword evidence="1" id="KW-1133">Transmembrane helix</keyword>
<dbReference type="PANTHER" id="PTHR36844:SF1">
    <property type="entry name" value="PROTEASE PRSW"/>
    <property type="match status" value="1"/>
</dbReference>
<feature type="transmembrane region" description="Helical" evidence="1">
    <location>
        <begin position="213"/>
        <end position="245"/>
    </location>
</feature>
<evidence type="ECO:0000313" key="2">
    <source>
        <dbReference type="EMBL" id="TCC08419.1"/>
    </source>
</evidence>
<protein>
    <submittedName>
        <fullName evidence="2">PrsW family intramembrane metalloprotease</fullName>
    </submittedName>
</protein>
<keyword evidence="1" id="KW-0472">Membrane</keyword>
<dbReference type="GO" id="GO:0006508">
    <property type="term" value="P:proteolysis"/>
    <property type="evidence" value="ECO:0007669"/>
    <property type="project" value="UniProtKB-KW"/>
</dbReference>
<reference evidence="2 3" key="1">
    <citation type="submission" date="2019-02" db="EMBL/GenBank/DDBJ databases">
        <title>Kribbella capetownensis sp. nov. and Kribbella speibonae sp. nov., isolated from soil.</title>
        <authorList>
            <person name="Curtis S.M."/>
            <person name="Norton I."/>
            <person name="Everest G.J."/>
            <person name="Meyers P.R."/>
        </authorList>
    </citation>
    <scope>NUCLEOTIDE SEQUENCE [LARGE SCALE GENOMIC DNA]</scope>
    <source>
        <strain evidence="2 3">KCTC 29219</strain>
    </source>
</reference>
<feature type="transmembrane region" description="Helical" evidence="1">
    <location>
        <begin position="138"/>
        <end position="159"/>
    </location>
</feature>
<evidence type="ECO:0000313" key="3">
    <source>
        <dbReference type="Proteomes" id="UP000292346"/>
    </source>
</evidence>
<dbReference type="PANTHER" id="PTHR36844">
    <property type="entry name" value="PROTEASE PRSW"/>
    <property type="match status" value="1"/>
</dbReference>
<dbReference type="Proteomes" id="UP000292346">
    <property type="component" value="Unassembled WGS sequence"/>
</dbReference>
<feature type="transmembrane region" description="Helical" evidence="1">
    <location>
        <begin position="21"/>
        <end position="38"/>
    </location>
</feature>
<feature type="transmembrane region" description="Helical" evidence="1">
    <location>
        <begin position="77"/>
        <end position="100"/>
    </location>
</feature>
<keyword evidence="2" id="KW-0482">Metalloprotease</keyword>
<name>A0A4R0HKY6_9ACTN</name>
<comment type="caution">
    <text evidence="2">The sequence shown here is derived from an EMBL/GenBank/DDBJ whole genome shotgun (WGS) entry which is preliminary data.</text>
</comment>
<accession>A0A4R0HKY6</accession>
<dbReference type="AlphaFoldDB" id="A0A4R0HKY6"/>
<keyword evidence="2" id="KW-0645">Protease</keyword>
<keyword evidence="2" id="KW-0378">Hydrolase</keyword>
<organism evidence="2 3">
    <name type="scientific">Kribbella soli</name>
    <dbReference type="NCBI Taxonomy" id="1124743"/>
    <lineage>
        <taxon>Bacteria</taxon>
        <taxon>Bacillati</taxon>
        <taxon>Actinomycetota</taxon>
        <taxon>Actinomycetes</taxon>
        <taxon>Propionibacteriales</taxon>
        <taxon>Kribbellaceae</taxon>
        <taxon>Kribbella</taxon>
    </lineage>
</organism>
<dbReference type="OrthoDB" id="5141135at2"/>
<dbReference type="InterPro" id="IPR026898">
    <property type="entry name" value="PrsW"/>
</dbReference>
<dbReference type="Pfam" id="PF13367">
    <property type="entry name" value="PrsW-protease"/>
    <property type="match status" value="1"/>
</dbReference>
<feature type="transmembrane region" description="Helical" evidence="1">
    <location>
        <begin position="44"/>
        <end position="65"/>
    </location>
</feature>